<dbReference type="PANTHER" id="PTHR43317:SF1">
    <property type="entry name" value="THERMOSPERMINE SYNTHASE ACAULIS5"/>
    <property type="match status" value="1"/>
</dbReference>
<feature type="transmembrane region" description="Helical" evidence="2">
    <location>
        <begin position="419"/>
        <end position="438"/>
    </location>
</feature>
<feature type="transmembrane region" description="Helical" evidence="2">
    <location>
        <begin position="113"/>
        <end position="132"/>
    </location>
</feature>
<feature type="transmembrane region" description="Helical" evidence="2">
    <location>
        <begin position="364"/>
        <end position="387"/>
    </location>
</feature>
<dbReference type="PANTHER" id="PTHR43317">
    <property type="entry name" value="THERMOSPERMINE SYNTHASE ACAULIS5"/>
    <property type="match status" value="1"/>
</dbReference>
<feature type="transmembrane region" description="Helical" evidence="2">
    <location>
        <begin position="50"/>
        <end position="72"/>
    </location>
</feature>
<keyword evidence="2" id="KW-0472">Membrane</keyword>
<feature type="transmembrane region" description="Helical" evidence="2">
    <location>
        <begin position="393"/>
        <end position="412"/>
    </location>
</feature>
<feature type="transmembrane region" description="Helical" evidence="2">
    <location>
        <begin position="333"/>
        <end position="352"/>
    </location>
</feature>
<keyword evidence="1" id="KW-0620">Polyamine biosynthesis</keyword>
<dbReference type="EMBL" id="JAHXRI010000006">
    <property type="protein sequence ID" value="MBZ1350610.1"/>
    <property type="molecule type" value="Genomic_DNA"/>
</dbReference>
<feature type="transmembrane region" description="Helical" evidence="2">
    <location>
        <begin position="186"/>
        <end position="206"/>
    </location>
</feature>
<keyword evidence="2" id="KW-0812">Transmembrane</keyword>
<feature type="transmembrane region" description="Helical" evidence="2">
    <location>
        <begin position="270"/>
        <end position="288"/>
    </location>
</feature>
<feature type="transmembrane region" description="Helical" evidence="2">
    <location>
        <begin position="12"/>
        <end position="30"/>
    </location>
</feature>
<dbReference type="CDD" id="cd02440">
    <property type="entry name" value="AdoMet_MTases"/>
    <property type="match status" value="1"/>
</dbReference>
<name>A0A953NC64_9BURK</name>
<dbReference type="Proteomes" id="UP000739565">
    <property type="component" value="Unassembled WGS sequence"/>
</dbReference>
<feature type="transmembrane region" description="Helical" evidence="2">
    <location>
        <begin position="238"/>
        <end position="258"/>
    </location>
</feature>
<feature type="transmembrane region" description="Helical" evidence="2">
    <location>
        <begin position="84"/>
        <end position="101"/>
    </location>
</feature>
<dbReference type="AlphaFoldDB" id="A0A953NC64"/>
<reference evidence="3" key="1">
    <citation type="submission" date="2021-07" db="EMBL/GenBank/DDBJ databases">
        <title>New genus and species of the family Alcaligenaceae.</title>
        <authorList>
            <person name="Hahn M.W."/>
        </authorList>
    </citation>
    <scope>NUCLEOTIDE SEQUENCE</scope>
    <source>
        <strain evidence="3">LF4-65</strain>
    </source>
</reference>
<proteinExistence type="predicted"/>
<dbReference type="RefSeq" id="WP_259660979.1">
    <property type="nucleotide sequence ID" value="NZ_JAHXRI010000006.1"/>
</dbReference>
<evidence type="ECO:0000313" key="3">
    <source>
        <dbReference type="EMBL" id="MBZ1350610.1"/>
    </source>
</evidence>
<sequence>MTHPLPSQTPNPWSFLPFALTIFTSAFLLFQVQPLLSKQILPWFGGSPAVWTTAMLFFQSLLCLGYLYAHALASLPSRKTQARIHVALLVLAALLATRVLPGLELRPESPDSPVFQVLLILGASVGLPYFCLATTGPLVQHWFTSTAHSSSVFRLYALSNVGSLLALLSFPYVLEPWLEQQEMGRLWTAGFWVFALLCLPVAFGAWQNNSPAGAAHSDAVDGVPTTQGNAGSVLKPSLTLRMSWVALPALASLVFIATTDQISHDVAPEPGLWVATLSLYLITFILTFDHPRWYRPKLFAFLTLVLLIATSGLSDIPSWLGIQWESGVNEVRWSHYALLFVVCMLCHGELYRRRPVDTRRLTEFYLCMSIGGAFGGLFVTLVATQFFDDYYEWLMALILVALLACHVLFRAGRQTPGHVCPTVGALTAVVMVVSIFFMESPRSWRDVHKGDDTEVLLDQVRNFYGTVAVKERRFASDPERNDRVFFSGNVTHGQQFLSDALRHVPTTYYARDSGIGETLQWVMTQKPSLSVALIGLGAGTLANYARPADAYDFYEINPAAVQIAQEWFDNLSTCKAGEQNILLGDARLRMEQLSKDKLYDVIVLDAFTGGSVPIHLLTREAFQIYRDHLKPDGHIAINITNAYLNLYPIAKAQAEVLGMAHRHKYQNMDEVRKVRRNLHFIMTHDQAYLKAHSSVSREVRDDQGRLLRYEPYDQPGLRLWTDQFSSIAPIVR</sequence>
<dbReference type="Gene3D" id="3.40.50.150">
    <property type="entry name" value="Vaccinia Virus protein VP39"/>
    <property type="match status" value="1"/>
</dbReference>
<feature type="transmembrane region" description="Helical" evidence="2">
    <location>
        <begin position="300"/>
        <end position="321"/>
    </location>
</feature>
<keyword evidence="4" id="KW-1185">Reference proteome</keyword>
<feature type="transmembrane region" description="Helical" evidence="2">
    <location>
        <begin position="153"/>
        <end position="174"/>
    </location>
</feature>
<dbReference type="SUPFAM" id="SSF53335">
    <property type="entry name" value="S-adenosyl-L-methionine-dependent methyltransferases"/>
    <property type="match status" value="1"/>
</dbReference>
<comment type="caution">
    <text evidence="3">The sequence shown here is derived from an EMBL/GenBank/DDBJ whole genome shotgun (WGS) entry which is preliminary data.</text>
</comment>
<dbReference type="NCBIfam" id="NF037959">
    <property type="entry name" value="MFS_SpdSyn"/>
    <property type="match status" value="1"/>
</dbReference>
<keyword evidence="2" id="KW-1133">Transmembrane helix</keyword>
<accession>A0A953NC64</accession>
<dbReference type="InterPro" id="IPR029063">
    <property type="entry name" value="SAM-dependent_MTases_sf"/>
</dbReference>
<evidence type="ECO:0000256" key="1">
    <source>
        <dbReference type="ARBA" id="ARBA00023115"/>
    </source>
</evidence>
<protein>
    <submittedName>
        <fullName evidence="3">Fused MFS/spermidine synthase</fullName>
    </submittedName>
</protein>
<dbReference type="GO" id="GO:0006596">
    <property type="term" value="P:polyamine biosynthetic process"/>
    <property type="evidence" value="ECO:0007669"/>
    <property type="project" value="UniProtKB-KW"/>
</dbReference>
<gene>
    <name evidence="3" type="ORF">KZZ10_08110</name>
</gene>
<organism evidence="3 4">
    <name type="scientific">Zwartia hollandica</name>
    <dbReference type="NCBI Taxonomy" id="324606"/>
    <lineage>
        <taxon>Bacteria</taxon>
        <taxon>Pseudomonadati</taxon>
        <taxon>Pseudomonadota</taxon>
        <taxon>Betaproteobacteria</taxon>
        <taxon>Burkholderiales</taxon>
        <taxon>Alcaligenaceae</taxon>
        <taxon>Zwartia</taxon>
    </lineage>
</organism>
<evidence type="ECO:0000256" key="2">
    <source>
        <dbReference type="SAM" id="Phobius"/>
    </source>
</evidence>
<evidence type="ECO:0000313" key="4">
    <source>
        <dbReference type="Proteomes" id="UP000739565"/>
    </source>
</evidence>